<dbReference type="Proteomes" id="UP000320300">
    <property type="component" value="Unassembled WGS sequence"/>
</dbReference>
<dbReference type="Gene3D" id="3.40.50.2000">
    <property type="entry name" value="Glycogen Phosphorylase B"/>
    <property type="match status" value="2"/>
</dbReference>
<evidence type="ECO:0000313" key="2">
    <source>
        <dbReference type="Proteomes" id="UP000320300"/>
    </source>
</evidence>
<organism evidence="1 2">
    <name type="scientific">Pedobacter westerhofensis</name>
    <dbReference type="NCBI Taxonomy" id="425512"/>
    <lineage>
        <taxon>Bacteria</taxon>
        <taxon>Pseudomonadati</taxon>
        <taxon>Bacteroidota</taxon>
        <taxon>Sphingobacteriia</taxon>
        <taxon>Sphingobacteriales</taxon>
        <taxon>Sphingobacteriaceae</taxon>
        <taxon>Pedobacter</taxon>
    </lineage>
</organism>
<keyword evidence="2" id="KW-1185">Reference proteome</keyword>
<accession>A0A521BAC3</accession>
<sequence length="103" mass="11533">MKYASVYVTNGGYGGTMLSITQQLPMLAAGLHEGKNEICARIGYFKIGIDLKTETPAPHAIYQGVREILKNKEYKENVTRLAEKINSYDSNKLCADYIEELID</sequence>
<proteinExistence type="predicted"/>
<evidence type="ECO:0008006" key="3">
    <source>
        <dbReference type="Google" id="ProtNLM"/>
    </source>
</evidence>
<evidence type="ECO:0000313" key="1">
    <source>
        <dbReference type="EMBL" id="SMO44064.1"/>
    </source>
</evidence>
<gene>
    <name evidence="1" type="ORF">SAMN06265348_102129</name>
</gene>
<dbReference type="EMBL" id="FXTN01000002">
    <property type="protein sequence ID" value="SMO44064.1"/>
    <property type="molecule type" value="Genomic_DNA"/>
</dbReference>
<dbReference type="AlphaFoldDB" id="A0A521BAC3"/>
<reference evidence="1 2" key="1">
    <citation type="submission" date="2017-05" db="EMBL/GenBank/DDBJ databases">
        <authorList>
            <person name="Varghese N."/>
            <person name="Submissions S."/>
        </authorList>
    </citation>
    <scope>NUCLEOTIDE SEQUENCE [LARGE SCALE GENOMIC DNA]</scope>
    <source>
        <strain evidence="1 2">DSM 19036</strain>
    </source>
</reference>
<name>A0A521BAC3_9SPHI</name>
<protein>
    <recommendedName>
        <fullName evidence="3">UDP-glucoronosyl and UDP-glucosyl transferase</fullName>
    </recommendedName>
</protein>
<dbReference type="SUPFAM" id="SSF53756">
    <property type="entry name" value="UDP-Glycosyltransferase/glycogen phosphorylase"/>
    <property type="match status" value="1"/>
</dbReference>